<dbReference type="AlphaFoldDB" id="A0A081BUZ5"/>
<dbReference type="Proteomes" id="UP000030661">
    <property type="component" value="Unassembled WGS sequence"/>
</dbReference>
<dbReference type="InterPro" id="IPR011856">
    <property type="entry name" value="tRNA_endonuc-like_dom_sf"/>
</dbReference>
<reference evidence="1" key="1">
    <citation type="journal article" date="2015" name="PeerJ">
        <title>First genomic representation of candidate bacterial phylum KSB3 points to enhanced environmental sensing as a trigger of wastewater bulking.</title>
        <authorList>
            <person name="Sekiguchi Y."/>
            <person name="Ohashi A."/>
            <person name="Parks D.H."/>
            <person name="Yamauchi T."/>
            <person name="Tyson G.W."/>
            <person name="Hugenholtz P."/>
        </authorList>
    </citation>
    <scope>NUCLEOTIDE SEQUENCE [LARGE SCALE GENOMIC DNA]</scope>
</reference>
<dbReference type="GO" id="GO:0003676">
    <property type="term" value="F:nucleic acid binding"/>
    <property type="evidence" value="ECO:0007669"/>
    <property type="project" value="InterPro"/>
</dbReference>
<proteinExistence type="predicted"/>
<evidence type="ECO:0000313" key="1">
    <source>
        <dbReference type="EMBL" id="GAK56150.1"/>
    </source>
</evidence>
<dbReference type="HOGENOM" id="CLU_766532_0_0_0"/>
<dbReference type="EMBL" id="DF820464">
    <property type="protein sequence ID" value="GAK56150.1"/>
    <property type="molecule type" value="Genomic_DNA"/>
</dbReference>
<dbReference type="STRING" id="1499967.U27_03112"/>
<evidence type="ECO:0008006" key="3">
    <source>
        <dbReference type="Google" id="ProtNLM"/>
    </source>
</evidence>
<accession>A0A081BUZ5</accession>
<keyword evidence="2" id="KW-1185">Reference proteome</keyword>
<name>A0A081BUZ5_VECG1</name>
<evidence type="ECO:0000313" key="2">
    <source>
        <dbReference type="Proteomes" id="UP000030661"/>
    </source>
</evidence>
<gene>
    <name evidence="1" type="ORF">U27_03112</name>
</gene>
<sequence length="361" mass="42102">MKGITEAHIRDFFYDAATSYGFVKAEKELIIEGLRIDMFAIDVNHNPFIIEFKKKKDRHIVGQAAQYLAIVPSYQEEIAKKISFYQINWEHLRVILVAPAYYQRDLTAANYTPLQNRVHFYTYKVVQNSRKQIFGLPLTYIGPAETGPIKLPEDIGDPADLIDVYRYFEKLDTPESKRAYYTNHVIPIFERVKQHVEDFFMAHTLYFHTSYFGNTPPYYMIRVGTAKKQIHRASIMLGFYQDAIVHGFDLTHSLAEGQLLARLVHDEQMNRQIVEHLLQCPDYRIYIPNTGFDMTLPLGYVSSSALSVLLMLYAPKKMRDCYFRVTKAYEHDSLSVNDAAEILMNDYEKFKLFFGLLRNHT</sequence>
<protein>
    <recommendedName>
        <fullName evidence="3">DUF91 domain-containing protein</fullName>
    </recommendedName>
</protein>
<dbReference type="Gene3D" id="3.40.1350.10">
    <property type="match status" value="1"/>
</dbReference>
<organism evidence="1">
    <name type="scientific">Vecturithrix granuli</name>
    <dbReference type="NCBI Taxonomy" id="1499967"/>
    <lineage>
        <taxon>Bacteria</taxon>
        <taxon>Candidatus Moduliflexota</taxon>
        <taxon>Candidatus Vecturitrichia</taxon>
        <taxon>Candidatus Vecturitrichales</taxon>
        <taxon>Candidatus Vecturitrichaceae</taxon>
        <taxon>Candidatus Vecturithrix</taxon>
    </lineage>
</organism>